<proteinExistence type="predicted"/>
<sequence>MCGGAIIASFVPSGPGECPCTLQNHDSLLRFVLRTQITPRCFNFTQLNPCSYLFSIYSAQDQQGTGWSLNTKRSPERPNKKRKNHWNNSGKRKMCDCNVNLEDNLEYCWPSLTKCLDEEDSDEASYSSSDSESYSGPSGLSFSVSKE</sequence>
<name>A0AA86S2T9_9FABA</name>
<dbReference type="EMBL" id="OY731400">
    <property type="protein sequence ID" value="CAJ1939841.1"/>
    <property type="molecule type" value="Genomic_DNA"/>
</dbReference>
<accession>A0AA86S2T9</accession>
<evidence type="ECO:0000313" key="3">
    <source>
        <dbReference type="Proteomes" id="UP001189624"/>
    </source>
</evidence>
<feature type="compositionally biased region" description="Polar residues" evidence="1">
    <location>
        <begin position="62"/>
        <end position="72"/>
    </location>
</feature>
<gene>
    <name evidence="2" type="ORF">AYBTSS11_LOCUS9368</name>
</gene>
<feature type="region of interest" description="Disordered" evidence="1">
    <location>
        <begin position="122"/>
        <end position="147"/>
    </location>
</feature>
<feature type="compositionally biased region" description="Low complexity" evidence="1">
    <location>
        <begin position="124"/>
        <end position="147"/>
    </location>
</feature>
<feature type="region of interest" description="Disordered" evidence="1">
    <location>
        <begin position="62"/>
        <end position="93"/>
    </location>
</feature>
<evidence type="ECO:0000313" key="2">
    <source>
        <dbReference type="EMBL" id="CAJ1939841.1"/>
    </source>
</evidence>
<organism evidence="2 3">
    <name type="scientific">Sphenostylis stenocarpa</name>
    <dbReference type="NCBI Taxonomy" id="92480"/>
    <lineage>
        <taxon>Eukaryota</taxon>
        <taxon>Viridiplantae</taxon>
        <taxon>Streptophyta</taxon>
        <taxon>Embryophyta</taxon>
        <taxon>Tracheophyta</taxon>
        <taxon>Spermatophyta</taxon>
        <taxon>Magnoliopsida</taxon>
        <taxon>eudicotyledons</taxon>
        <taxon>Gunneridae</taxon>
        <taxon>Pentapetalae</taxon>
        <taxon>rosids</taxon>
        <taxon>fabids</taxon>
        <taxon>Fabales</taxon>
        <taxon>Fabaceae</taxon>
        <taxon>Papilionoideae</taxon>
        <taxon>50 kb inversion clade</taxon>
        <taxon>NPAAA clade</taxon>
        <taxon>indigoferoid/millettioid clade</taxon>
        <taxon>Phaseoleae</taxon>
        <taxon>Sphenostylis</taxon>
    </lineage>
</organism>
<dbReference type="Proteomes" id="UP001189624">
    <property type="component" value="Chromosome 3"/>
</dbReference>
<dbReference type="AlphaFoldDB" id="A0AA86S2T9"/>
<evidence type="ECO:0000256" key="1">
    <source>
        <dbReference type="SAM" id="MobiDB-lite"/>
    </source>
</evidence>
<reference evidence="2" key="1">
    <citation type="submission" date="2023-10" db="EMBL/GenBank/DDBJ databases">
        <authorList>
            <person name="Domelevo Entfellner J.-B."/>
        </authorList>
    </citation>
    <scope>NUCLEOTIDE SEQUENCE</scope>
</reference>
<keyword evidence="3" id="KW-1185">Reference proteome</keyword>
<dbReference type="Gramene" id="rna-AYBTSS11_LOCUS9368">
    <property type="protein sequence ID" value="CAJ1939841.1"/>
    <property type="gene ID" value="gene-AYBTSS11_LOCUS9368"/>
</dbReference>
<protein>
    <submittedName>
        <fullName evidence="2">Uncharacterized protein</fullName>
    </submittedName>
</protein>